<keyword evidence="5" id="KW-0408">Iron</keyword>
<dbReference type="InterPro" id="IPR045054">
    <property type="entry name" value="P4HA-like"/>
</dbReference>
<evidence type="ECO:0000313" key="8">
    <source>
        <dbReference type="Proteomes" id="UP001257909"/>
    </source>
</evidence>
<evidence type="ECO:0000256" key="1">
    <source>
        <dbReference type="ARBA" id="ARBA00001961"/>
    </source>
</evidence>
<dbReference type="Gene3D" id="2.60.120.620">
    <property type="entry name" value="q2cbj1_9rhob like domain"/>
    <property type="match status" value="1"/>
</dbReference>
<dbReference type="InterPro" id="IPR006620">
    <property type="entry name" value="Pro_4_hyd_alph"/>
</dbReference>
<keyword evidence="8" id="KW-1185">Reference proteome</keyword>
<name>A0ABU1W2E9_9GAMM</name>
<gene>
    <name evidence="7" type="ORF">J2W69_003091</name>
</gene>
<dbReference type="EMBL" id="JAVDWR010000012">
    <property type="protein sequence ID" value="MDR7122134.1"/>
    <property type="molecule type" value="Genomic_DNA"/>
</dbReference>
<comment type="cofactor">
    <cofactor evidence="1">
        <name>L-ascorbate</name>
        <dbReference type="ChEBI" id="CHEBI:38290"/>
    </cofactor>
</comment>
<dbReference type="Pfam" id="PF13640">
    <property type="entry name" value="2OG-FeII_Oxy_3"/>
    <property type="match status" value="1"/>
</dbReference>
<evidence type="ECO:0000256" key="3">
    <source>
        <dbReference type="ARBA" id="ARBA00022964"/>
    </source>
</evidence>
<keyword evidence="3" id="KW-0223">Dioxygenase</keyword>
<dbReference type="PANTHER" id="PTHR10869:SF246">
    <property type="entry name" value="TRANSMEMBRANE PROLYL 4-HYDROXYLASE"/>
    <property type="match status" value="1"/>
</dbReference>
<sequence>MNDFIEVYDDVLPAEFCQQLISLFEQSPFTTAGRTGGGVDTSKKLSTDLYLNQYPEYHPALAEIIRYTTTYVADYFRKYHFALIGPVSMTVPHPAENRMVAITADNYLQLGAPQADHFMRTLYRLGPIQMQKYQQGKGNYGYWHSEVYPQLPHNEPLHRTLLFMFYLNDVAEGGQTEFYYQNKAIQPKAGRMVIAPAYFTHTHRGCVPVSDDKYILTSWVLFNRAEQLYGQAPES</sequence>
<proteinExistence type="predicted"/>
<comment type="caution">
    <text evidence="7">The sequence shown here is derived from an EMBL/GenBank/DDBJ whole genome shotgun (WGS) entry which is preliminary data.</text>
</comment>
<dbReference type="InterPro" id="IPR044862">
    <property type="entry name" value="Pro_4_hyd_alph_FE2OG_OXY"/>
</dbReference>
<evidence type="ECO:0000313" key="7">
    <source>
        <dbReference type="EMBL" id="MDR7122134.1"/>
    </source>
</evidence>
<dbReference type="SMART" id="SM00702">
    <property type="entry name" value="P4Hc"/>
    <property type="match status" value="1"/>
</dbReference>
<dbReference type="PANTHER" id="PTHR10869">
    <property type="entry name" value="PROLYL 4-HYDROXYLASE ALPHA SUBUNIT"/>
    <property type="match status" value="1"/>
</dbReference>
<keyword evidence="4" id="KW-0560">Oxidoreductase</keyword>
<dbReference type="RefSeq" id="WP_310280062.1">
    <property type="nucleotide sequence ID" value="NZ_JAVDWR010000012.1"/>
</dbReference>
<protein>
    <recommendedName>
        <fullName evidence="6">Prolyl 4-hydroxylase alpha subunit domain-containing protein</fullName>
    </recommendedName>
</protein>
<evidence type="ECO:0000256" key="4">
    <source>
        <dbReference type="ARBA" id="ARBA00023002"/>
    </source>
</evidence>
<accession>A0ABU1W2E9</accession>
<feature type="domain" description="Prolyl 4-hydroxylase alpha subunit" evidence="6">
    <location>
        <begin position="3"/>
        <end position="221"/>
    </location>
</feature>
<keyword evidence="2" id="KW-0479">Metal-binding</keyword>
<evidence type="ECO:0000256" key="2">
    <source>
        <dbReference type="ARBA" id="ARBA00022723"/>
    </source>
</evidence>
<reference evidence="7 8" key="1">
    <citation type="submission" date="2023-07" db="EMBL/GenBank/DDBJ databases">
        <title>Sorghum-associated microbial communities from plants grown in Nebraska, USA.</title>
        <authorList>
            <person name="Schachtman D."/>
        </authorList>
    </citation>
    <scope>NUCLEOTIDE SEQUENCE [LARGE SCALE GENOMIC DNA]</scope>
    <source>
        <strain evidence="7 8">4138</strain>
    </source>
</reference>
<dbReference type="Proteomes" id="UP001257909">
    <property type="component" value="Unassembled WGS sequence"/>
</dbReference>
<evidence type="ECO:0000256" key="5">
    <source>
        <dbReference type="ARBA" id="ARBA00023004"/>
    </source>
</evidence>
<organism evidence="7 8">
    <name type="scientific">Rheinheimera soli</name>
    <dbReference type="NCBI Taxonomy" id="443616"/>
    <lineage>
        <taxon>Bacteria</taxon>
        <taxon>Pseudomonadati</taxon>
        <taxon>Pseudomonadota</taxon>
        <taxon>Gammaproteobacteria</taxon>
        <taxon>Chromatiales</taxon>
        <taxon>Chromatiaceae</taxon>
        <taxon>Rheinheimera</taxon>
    </lineage>
</organism>
<evidence type="ECO:0000259" key="6">
    <source>
        <dbReference type="SMART" id="SM00702"/>
    </source>
</evidence>